<sequence>MTLTREVPPEDRTEPVDEAVPPVRRWYAPSLPGLWGGLILACLTFTPSLLPRSGVLQGAVAGIGAILGYGLGVLVALVWRAFAGRGPRRARGRSLAVFGIVAVLLVVASVLAGRYWQGELRTLMGAPAQSWGDTLLAVPVALVAFVVLFALCRALFLLGRGLGRLLSRWMGRRGARALGGLVVAAVVVYLVSGLALDGLFAATDRAFAAANDETPAGVSRPTSDLRSGGPESLIGWDTLGREGRIFVAGGPSGADIARFTGTRAAEPIRIYAGVDSADTAEDRAALAVADLERAGGFDRARLLVATTTGQGWLDAGTMSSFEYVAGGDSAIVALQYSFVPSGFSYLVDASRAQAAGRALFDAVYGKWASLPVDHRPQLYVFGESLGSFGGEAAFSGESDLRNRTSGALFVGPPNFNALHTEFRDGRDPGSREVEPVYRNGRTVRFSTDIDAGAPPVGAPWDGSRTLILQHPSDPITWWSPRLLFSRPDWLAEPRGRDVLPAMTWLPVVTFWQVTLDMPAAADVPEGHGHRYTRESVDAWATLLRPPDWTPQKADQLRAIISP</sequence>
<dbReference type="InterPro" id="IPR027787">
    <property type="entry name" value="Alpha/beta-hydrolase_catalytic"/>
</dbReference>
<feature type="transmembrane region" description="Helical" evidence="1">
    <location>
        <begin position="95"/>
        <end position="116"/>
    </location>
</feature>
<evidence type="ECO:0000313" key="5">
    <source>
        <dbReference type="Proteomes" id="UP001597182"/>
    </source>
</evidence>
<gene>
    <name evidence="4" type="ORF">ACFQ34_19375</name>
</gene>
<keyword evidence="1" id="KW-0812">Transmembrane</keyword>
<feature type="domain" description="Alpha/beta-hydrolase N-terminal" evidence="3">
    <location>
        <begin position="45"/>
        <end position="251"/>
    </location>
</feature>
<accession>A0ABW3VMD6</accession>
<dbReference type="GO" id="GO:0016787">
    <property type="term" value="F:hydrolase activity"/>
    <property type="evidence" value="ECO:0007669"/>
    <property type="project" value="UniProtKB-KW"/>
</dbReference>
<dbReference type="EMBL" id="JBHTMB010000164">
    <property type="protein sequence ID" value="MFD1235454.1"/>
    <property type="molecule type" value="Genomic_DNA"/>
</dbReference>
<dbReference type="InterPro" id="IPR027788">
    <property type="entry name" value="Alpha/beta-hydrolase_N_dom"/>
</dbReference>
<keyword evidence="1" id="KW-0472">Membrane</keyword>
<feature type="transmembrane region" description="Helical" evidence="1">
    <location>
        <begin position="177"/>
        <end position="196"/>
    </location>
</feature>
<evidence type="ECO:0000259" key="2">
    <source>
        <dbReference type="Pfam" id="PF10081"/>
    </source>
</evidence>
<dbReference type="Proteomes" id="UP001597182">
    <property type="component" value="Unassembled WGS sequence"/>
</dbReference>
<protein>
    <submittedName>
        <fullName evidence="4">Alpha/beta hydrolase</fullName>
    </submittedName>
</protein>
<name>A0ABW3VMD6_9PSEU</name>
<reference evidence="5" key="1">
    <citation type="journal article" date="2019" name="Int. J. Syst. Evol. Microbiol.">
        <title>The Global Catalogue of Microorganisms (GCM) 10K type strain sequencing project: providing services to taxonomists for standard genome sequencing and annotation.</title>
        <authorList>
            <consortium name="The Broad Institute Genomics Platform"/>
            <consortium name="The Broad Institute Genome Sequencing Center for Infectious Disease"/>
            <person name="Wu L."/>
            <person name="Ma J."/>
        </authorList>
    </citation>
    <scope>NUCLEOTIDE SEQUENCE [LARGE SCALE GENOMIC DNA]</scope>
    <source>
        <strain evidence="5">CCUG 49018</strain>
    </source>
</reference>
<feature type="transmembrane region" description="Helical" evidence="1">
    <location>
        <begin position="136"/>
        <end position="156"/>
    </location>
</feature>
<feature type="transmembrane region" description="Helical" evidence="1">
    <location>
        <begin position="31"/>
        <end position="50"/>
    </location>
</feature>
<comment type="caution">
    <text evidence="4">The sequence shown here is derived from an EMBL/GenBank/DDBJ whole genome shotgun (WGS) entry which is preliminary data.</text>
</comment>
<dbReference type="Pfam" id="PF15420">
    <property type="entry name" value="Abhydrolase_9_N"/>
    <property type="match status" value="1"/>
</dbReference>
<evidence type="ECO:0000256" key="1">
    <source>
        <dbReference type="SAM" id="Phobius"/>
    </source>
</evidence>
<evidence type="ECO:0000259" key="3">
    <source>
        <dbReference type="Pfam" id="PF15420"/>
    </source>
</evidence>
<keyword evidence="5" id="KW-1185">Reference proteome</keyword>
<organism evidence="4 5">
    <name type="scientific">Pseudonocardia benzenivorans</name>
    <dbReference type="NCBI Taxonomy" id="228005"/>
    <lineage>
        <taxon>Bacteria</taxon>
        <taxon>Bacillati</taxon>
        <taxon>Actinomycetota</taxon>
        <taxon>Actinomycetes</taxon>
        <taxon>Pseudonocardiales</taxon>
        <taxon>Pseudonocardiaceae</taxon>
        <taxon>Pseudonocardia</taxon>
    </lineage>
</organism>
<feature type="domain" description="Alpha/beta-hydrolase catalytic" evidence="2">
    <location>
        <begin position="268"/>
        <end position="556"/>
    </location>
</feature>
<keyword evidence="4" id="KW-0378">Hydrolase</keyword>
<feature type="transmembrane region" description="Helical" evidence="1">
    <location>
        <begin position="56"/>
        <end position="83"/>
    </location>
</feature>
<dbReference type="Pfam" id="PF10081">
    <property type="entry name" value="Abhydrolase_9"/>
    <property type="match status" value="1"/>
</dbReference>
<keyword evidence="1" id="KW-1133">Transmembrane helix</keyword>
<dbReference type="RefSeq" id="WP_013674739.1">
    <property type="nucleotide sequence ID" value="NZ_BAABKS010000005.1"/>
</dbReference>
<evidence type="ECO:0000313" key="4">
    <source>
        <dbReference type="EMBL" id="MFD1235454.1"/>
    </source>
</evidence>
<proteinExistence type="predicted"/>